<sequence>MVSMVSIRFRRALDTFCRALNPLSIGFRNATVLLCSLSFSLPKRHPFPRGRPFNGRVVPSAFPALVTAFLGLSITSDVPPPSAWSLDSWPCFFYPATSILSSLLLHLEALFLHPARNPAPRRTHNVKAKHRASTQEAVSPAGLYRPRSGSGLCTLQVCPIPCRPSIPARAPALPMLEDDDDKLSPINTPPHSFT</sequence>
<feature type="transmembrane region" description="Helical" evidence="1">
    <location>
        <begin position="92"/>
        <end position="112"/>
    </location>
</feature>
<dbReference type="EMBL" id="JARJCN010000023">
    <property type="protein sequence ID" value="KAJ7089862.1"/>
    <property type="molecule type" value="Genomic_DNA"/>
</dbReference>
<proteinExistence type="predicted"/>
<keyword evidence="1" id="KW-0472">Membrane</keyword>
<organism evidence="2 3">
    <name type="scientific">Mycena belliarum</name>
    <dbReference type="NCBI Taxonomy" id="1033014"/>
    <lineage>
        <taxon>Eukaryota</taxon>
        <taxon>Fungi</taxon>
        <taxon>Dikarya</taxon>
        <taxon>Basidiomycota</taxon>
        <taxon>Agaricomycotina</taxon>
        <taxon>Agaricomycetes</taxon>
        <taxon>Agaricomycetidae</taxon>
        <taxon>Agaricales</taxon>
        <taxon>Marasmiineae</taxon>
        <taxon>Mycenaceae</taxon>
        <taxon>Mycena</taxon>
    </lineage>
</organism>
<keyword evidence="1" id="KW-1133">Transmembrane helix</keyword>
<keyword evidence="3" id="KW-1185">Reference proteome</keyword>
<evidence type="ECO:0000313" key="2">
    <source>
        <dbReference type="EMBL" id="KAJ7089862.1"/>
    </source>
</evidence>
<feature type="transmembrane region" description="Helical" evidence="1">
    <location>
        <begin position="53"/>
        <end position="72"/>
    </location>
</feature>
<keyword evidence="1" id="KW-0812">Transmembrane</keyword>
<reference evidence="2" key="1">
    <citation type="submission" date="2023-03" db="EMBL/GenBank/DDBJ databases">
        <title>Massive genome expansion in bonnet fungi (Mycena s.s.) driven by repeated elements and novel gene families across ecological guilds.</title>
        <authorList>
            <consortium name="Lawrence Berkeley National Laboratory"/>
            <person name="Harder C.B."/>
            <person name="Miyauchi S."/>
            <person name="Viragh M."/>
            <person name="Kuo A."/>
            <person name="Thoen E."/>
            <person name="Andreopoulos B."/>
            <person name="Lu D."/>
            <person name="Skrede I."/>
            <person name="Drula E."/>
            <person name="Henrissat B."/>
            <person name="Morin E."/>
            <person name="Kohler A."/>
            <person name="Barry K."/>
            <person name="LaButti K."/>
            <person name="Morin E."/>
            <person name="Salamov A."/>
            <person name="Lipzen A."/>
            <person name="Mereny Z."/>
            <person name="Hegedus B."/>
            <person name="Baldrian P."/>
            <person name="Stursova M."/>
            <person name="Weitz H."/>
            <person name="Taylor A."/>
            <person name="Grigoriev I.V."/>
            <person name="Nagy L.G."/>
            <person name="Martin F."/>
            <person name="Kauserud H."/>
        </authorList>
    </citation>
    <scope>NUCLEOTIDE SEQUENCE</scope>
    <source>
        <strain evidence="2">CBHHK173m</strain>
    </source>
</reference>
<gene>
    <name evidence="2" type="ORF">B0H15DRAFT_839549</name>
</gene>
<dbReference type="Proteomes" id="UP001222325">
    <property type="component" value="Unassembled WGS sequence"/>
</dbReference>
<evidence type="ECO:0000256" key="1">
    <source>
        <dbReference type="SAM" id="Phobius"/>
    </source>
</evidence>
<comment type="caution">
    <text evidence="2">The sequence shown here is derived from an EMBL/GenBank/DDBJ whole genome shotgun (WGS) entry which is preliminary data.</text>
</comment>
<accession>A0AAD6U5X6</accession>
<dbReference type="AlphaFoldDB" id="A0AAD6U5X6"/>
<evidence type="ECO:0000313" key="3">
    <source>
        <dbReference type="Proteomes" id="UP001222325"/>
    </source>
</evidence>
<name>A0AAD6U5X6_9AGAR</name>
<protein>
    <submittedName>
        <fullName evidence="2">Uncharacterized protein</fullName>
    </submittedName>
</protein>